<name>E3MH48_CAERE</name>
<dbReference type="PANTHER" id="PTHR31720:SF12">
    <property type="entry name" value="SERPENTINE RECEPTOR, CLASS T-RELATED"/>
    <property type="match status" value="1"/>
</dbReference>
<evidence type="ECO:0000313" key="3">
    <source>
        <dbReference type="Proteomes" id="UP000008281"/>
    </source>
</evidence>
<evidence type="ECO:0000313" key="2">
    <source>
        <dbReference type="EMBL" id="EFP01851.1"/>
    </source>
</evidence>
<keyword evidence="1" id="KW-1133">Transmembrane helix</keyword>
<dbReference type="EMBL" id="DS268444">
    <property type="protein sequence ID" value="EFP01851.1"/>
    <property type="molecule type" value="Genomic_DNA"/>
</dbReference>
<sequence length="261" mass="30845">MENSTLFLEDHTNASTEGQIDYLPPKLFNYSYCFFSIVLLVFYVRAYRKNKTLDKTLQLFRVTNHFYNYIRIFYLVSIVIFIVYHLIGVHWYIALVFVLFMNYGYIYLIIVFVIITKSLHLILAMVALVSKFWFPTKHWSWWILLAYILVIVEEFTSAIFQVRQHCYIAFNVFLLVFSMPLFLTSQPSHLHKTLHYQLGFTVLSKLIYVSVFYLLMNSDLDGSIYACKMIDAFMTPIFIQISYLWCARHKTNGVGYQTGSS</sequence>
<feature type="transmembrane region" description="Helical" evidence="1">
    <location>
        <begin position="27"/>
        <end position="47"/>
    </location>
</feature>
<feature type="transmembrane region" description="Helical" evidence="1">
    <location>
        <begin position="196"/>
        <end position="216"/>
    </location>
</feature>
<dbReference type="Proteomes" id="UP000008281">
    <property type="component" value="Unassembled WGS sequence"/>
</dbReference>
<evidence type="ECO:0000256" key="1">
    <source>
        <dbReference type="SAM" id="Phobius"/>
    </source>
</evidence>
<protein>
    <submittedName>
        <fullName evidence="2">Uncharacterized protein</fullName>
    </submittedName>
</protein>
<reference evidence="2" key="1">
    <citation type="submission" date="2007-07" db="EMBL/GenBank/DDBJ databases">
        <title>PCAP assembly of the Caenorhabditis remanei genome.</title>
        <authorList>
            <consortium name="The Caenorhabditis remanei Sequencing Consortium"/>
            <person name="Wilson R.K."/>
        </authorList>
    </citation>
    <scope>NUCLEOTIDE SEQUENCE [LARGE SCALE GENOMIC DNA]</scope>
    <source>
        <strain evidence="2">PB4641</strain>
    </source>
</reference>
<dbReference type="InParanoid" id="E3MH48"/>
<feature type="transmembrane region" description="Helical" evidence="1">
    <location>
        <begin position="141"/>
        <end position="161"/>
    </location>
</feature>
<keyword evidence="3" id="KW-1185">Reference proteome</keyword>
<dbReference type="InterPro" id="IPR018817">
    <property type="entry name" value="7TM_GPCR_serpentine_rcpt_Srz"/>
</dbReference>
<gene>
    <name evidence="2" type="ORF">CRE_23369</name>
</gene>
<accession>E3MH48</accession>
<dbReference type="PANTHER" id="PTHR31720">
    <property type="entry name" value="SERPENTINE RECEPTOR, CLASS Z-RELATED"/>
    <property type="match status" value="1"/>
</dbReference>
<feature type="transmembrane region" description="Helical" evidence="1">
    <location>
        <begin position="167"/>
        <end position="184"/>
    </location>
</feature>
<organism evidence="3">
    <name type="scientific">Caenorhabditis remanei</name>
    <name type="common">Caenorhabditis vulgaris</name>
    <dbReference type="NCBI Taxonomy" id="31234"/>
    <lineage>
        <taxon>Eukaryota</taxon>
        <taxon>Metazoa</taxon>
        <taxon>Ecdysozoa</taxon>
        <taxon>Nematoda</taxon>
        <taxon>Chromadorea</taxon>
        <taxon>Rhabditida</taxon>
        <taxon>Rhabditina</taxon>
        <taxon>Rhabditomorpha</taxon>
        <taxon>Rhabditoidea</taxon>
        <taxon>Rhabditidae</taxon>
        <taxon>Peloderinae</taxon>
        <taxon>Caenorhabditis</taxon>
    </lineage>
</organism>
<dbReference type="AlphaFoldDB" id="E3MH48"/>
<keyword evidence="1" id="KW-0472">Membrane</keyword>
<dbReference type="Pfam" id="PF10325">
    <property type="entry name" value="7TM_GPCR_Srz"/>
    <property type="match status" value="2"/>
</dbReference>
<proteinExistence type="predicted"/>
<keyword evidence="1" id="KW-0812">Transmembrane</keyword>
<dbReference type="HOGENOM" id="CLU_1066488_0_0_1"/>
<feature type="transmembrane region" description="Helical" evidence="1">
    <location>
        <begin position="68"/>
        <end position="93"/>
    </location>
</feature>